<dbReference type="SUPFAM" id="SSF47413">
    <property type="entry name" value="lambda repressor-like DNA-binding domains"/>
    <property type="match status" value="1"/>
</dbReference>
<reference evidence="2 3" key="1">
    <citation type="journal article" date="2015" name="Antonie Van Leeuwenhoek">
        <title>Streptomyces klenkii sp. nov., isolated from deep marine sediment.</title>
        <authorList>
            <person name="Veyisoglu A."/>
            <person name="Sahin N."/>
        </authorList>
    </citation>
    <scope>NUCLEOTIDE SEQUENCE [LARGE SCALE GENOMIC DNA]</scope>
    <source>
        <strain evidence="2 3">KCTC 29202</strain>
    </source>
</reference>
<dbReference type="SMART" id="SM00530">
    <property type="entry name" value="HTH_XRE"/>
    <property type="match status" value="1"/>
</dbReference>
<evidence type="ECO:0000259" key="1">
    <source>
        <dbReference type="PROSITE" id="PS50943"/>
    </source>
</evidence>
<feature type="domain" description="HTH cro/C1-type" evidence="1">
    <location>
        <begin position="30"/>
        <end position="81"/>
    </location>
</feature>
<dbReference type="AlphaFoldDB" id="A0A3B0C059"/>
<name>A0A3B0C059_9ACTN</name>
<dbReference type="CDD" id="cd00093">
    <property type="entry name" value="HTH_XRE"/>
    <property type="match status" value="1"/>
</dbReference>
<dbReference type="Gene3D" id="3.30.450.180">
    <property type="match status" value="1"/>
</dbReference>
<comment type="caution">
    <text evidence="2">The sequence shown here is derived from an EMBL/GenBank/DDBJ whole genome shotgun (WGS) entry which is preliminary data.</text>
</comment>
<dbReference type="Pfam" id="PF13560">
    <property type="entry name" value="HTH_31"/>
    <property type="match status" value="1"/>
</dbReference>
<dbReference type="Gene3D" id="1.10.260.40">
    <property type="entry name" value="lambda repressor-like DNA-binding domains"/>
    <property type="match status" value="1"/>
</dbReference>
<dbReference type="EMBL" id="RBAM01000001">
    <property type="protein sequence ID" value="RKN77734.1"/>
    <property type="molecule type" value="Genomic_DNA"/>
</dbReference>
<dbReference type="InterPro" id="IPR041413">
    <property type="entry name" value="MLTR_LBD"/>
</dbReference>
<evidence type="ECO:0000313" key="2">
    <source>
        <dbReference type="EMBL" id="RKN77734.1"/>
    </source>
</evidence>
<dbReference type="GO" id="GO:0003677">
    <property type="term" value="F:DNA binding"/>
    <property type="evidence" value="ECO:0007669"/>
    <property type="project" value="InterPro"/>
</dbReference>
<accession>A0A3B0C059</accession>
<organism evidence="2 3">
    <name type="scientific">Streptomyces klenkii</name>
    <dbReference type="NCBI Taxonomy" id="1420899"/>
    <lineage>
        <taxon>Bacteria</taxon>
        <taxon>Bacillati</taxon>
        <taxon>Actinomycetota</taxon>
        <taxon>Actinomycetes</taxon>
        <taxon>Kitasatosporales</taxon>
        <taxon>Streptomycetaceae</taxon>
        <taxon>Streptomyces</taxon>
    </lineage>
</organism>
<dbReference type="InterPro" id="IPR010982">
    <property type="entry name" value="Lambda_DNA-bd_dom_sf"/>
</dbReference>
<protein>
    <submittedName>
        <fullName evidence="2">XRE family transcriptional regulator</fullName>
    </submittedName>
</protein>
<dbReference type="OrthoDB" id="3542608at2"/>
<proteinExistence type="predicted"/>
<dbReference type="Pfam" id="PF17765">
    <property type="entry name" value="MLTR_LBD"/>
    <property type="match status" value="1"/>
</dbReference>
<keyword evidence="3" id="KW-1185">Reference proteome</keyword>
<dbReference type="PROSITE" id="PS50943">
    <property type="entry name" value="HTH_CROC1"/>
    <property type="match status" value="1"/>
</dbReference>
<dbReference type="Proteomes" id="UP000270343">
    <property type="component" value="Unassembled WGS sequence"/>
</dbReference>
<gene>
    <name evidence="2" type="ORF">D7231_03335</name>
</gene>
<evidence type="ECO:0000313" key="3">
    <source>
        <dbReference type="Proteomes" id="UP000270343"/>
    </source>
</evidence>
<dbReference type="PANTHER" id="PTHR35010:SF2">
    <property type="entry name" value="BLL4672 PROTEIN"/>
    <property type="match status" value="1"/>
</dbReference>
<sequence length="301" mass="33348">MTSNSLGDFLRAHRARLRPGDAGLPSYGRRRVAGLRREEVAVLAGMNSDYYARLEQGREQNPSPQILDAISDALRMDQQARDHLYRLADTLPDGHRTQPRETVSPMLNQLLSGYANTPAFVLNPALDFLAANSLADALFSPFERADNLARMTFLDPAGRSFYAQWHRAAEAVVSSLRQATGLQPHYPRLHDLVSSLTETSEEFATLWHSHTVYGKAHGAKELIHPEVGTLSLTYHSFDVRGAHGQQVVIYHAEPASPSAEALSLLGSLNATRRQEKACIPPCRCADRAHRPSPGEERRIRG</sequence>
<dbReference type="RefSeq" id="WP_120753351.1">
    <property type="nucleotide sequence ID" value="NZ_JBFADQ010000012.1"/>
</dbReference>
<dbReference type="PANTHER" id="PTHR35010">
    <property type="entry name" value="BLL4672 PROTEIN-RELATED"/>
    <property type="match status" value="1"/>
</dbReference>
<dbReference type="InterPro" id="IPR001387">
    <property type="entry name" value="Cro/C1-type_HTH"/>
</dbReference>